<evidence type="ECO:0000313" key="2">
    <source>
        <dbReference type="EMBL" id="RDB80154.1"/>
    </source>
</evidence>
<feature type="compositionally biased region" description="Basic and acidic residues" evidence="1">
    <location>
        <begin position="18"/>
        <end position="41"/>
    </location>
</feature>
<dbReference type="AlphaFoldDB" id="A0A369MUZ2"/>
<evidence type="ECO:0000313" key="3">
    <source>
        <dbReference type="Proteomes" id="UP000253857"/>
    </source>
</evidence>
<accession>A0A369MUZ2</accession>
<feature type="region of interest" description="Disordered" evidence="1">
    <location>
        <begin position="1"/>
        <end position="48"/>
    </location>
</feature>
<feature type="compositionally biased region" description="Acidic residues" evidence="1">
    <location>
        <begin position="1"/>
        <end position="16"/>
    </location>
</feature>
<reference evidence="2 3" key="1">
    <citation type="journal article" date="2018" name="Elife">
        <title>Discovery and characterization of a prevalent human gut bacterial enzyme sufficient for the inactivation of a family of plant toxins.</title>
        <authorList>
            <person name="Koppel N."/>
            <person name="Bisanz J.E."/>
            <person name="Pandelia M.E."/>
            <person name="Turnbaugh P.J."/>
            <person name="Balskus E.P."/>
        </authorList>
    </citation>
    <scope>NUCLEOTIDE SEQUENCE [LARGE SCALE GENOMIC DNA]</scope>
    <source>
        <strain evidence="2 3">FAA1-1-60AUCSF</strain>
    </source>
</reference>
<organism evidence="2 3">
    <name type="scientific">Eggerthella lenta</name>
    <name type="common">Eubacterium lentum</name>
    <dbReference type="NCBI Taxonomy" id="84112"/>
    <lineage>
        <taxon>Bacteria</taxon>
        <taxon>Bacillati</taxon>
        <taxon>Actinomycetota</taxon>
        <taxon>Coriobacteriia</taxon>
        <taxon>Eggerthellales</taxon>
        <taxon>Eggerthellaceae</taxon>
        <taxon>Eggerthella</taxon>
    </lineage>
</organism>
<dbReference type="EMBL" id="PPTY01000078">
    <property type="protein sequence ID" value="RDB80154.1"/>
    <property type="molecule type" value="Genomic_DNA"/>
</dbReference>
<proteinExistence type="predicted"/>
<feature type="non-terminal residue" evidence="2">
    <location>
        <position position="1"/>
    </location>
</feature>
<protein>
    <submittedName>
        <fullName evidence="2">PrgI family protein</fullName>
    </submittedName>
</protein>
<comment type="caution">
    <text evidence="2">The sequence shown here is derived from an EMBL/GenBank/DDBJ whole genome shotgun (WGS) entry which is preliminary data.</text>
</comment>
<sequence>VYVYGCDDEDEYEVMEDPPAKSPRERKESAKHEKKEREYVRGKARSAR</sequence>
<name>A0A369MUZ2_EGGLN</name>
<evidence type="ECO:0000256" key="1">
    <source>
        <dbReference type="SAM" id="MobiDB-lite"/>
    </source>
</evidence>
<gene>
    <name evidence="2" type="ORF">C1871_15815</name>
</gene>
<dbReference type="Proteomes" id="UP000253857">
    <property type="component" value="Unassembled WGS sequence"/>
</dbReference>